<accession>A0A084WS13</accession>
<dbReference type="EMBL" id="KE525409">
    <property type="protein sequence ID" value="KFB53007.1"/>
    <property type="molecule type" value="Genomic_DNA"/>
</dbReference>
<reference evidence="2 4" key="1">
    <citation type="journal article" date="2014" name="BMC Genomics">
        <title>Genome sequence of Anopheles sinensis provides insight into genetics basis of mosquito competence for malaria parasites.</title>
        <authorList>
            <person name="Zhou D."/>
            <person name="Zhang D."/>
            <person name="Ding G."/>
            <person name="Shi L."/>
            <person name="Hou Q."/>
            <person name="Ye Y."/>
            <person name="Xu Y."/>
            <person name="Zhou H."/>
            <person name="Xiong C."/>
            <person name="Li S."/>
            <person name="Yu J."/>
            <person name="Hong S."/>
            <person name="Yu X."/>
            <person name="Zou P."/>
            <person name="Chen C."/>
            <person name="Chang X."/>
            <person name="Wang W."/>
            <person name="Lv Y."/>
            <person name="Sun Y."/>
            <person name="Ma L."/>
            <person name="Shen B."/>
            <person name="Zhu C."/>
        </authorList>
    </citation>
    <scope>NUCLEOTIDE SEQUENCE [LARGE SCALE GENOMIC DNA]</scope>
</reference>
<sequence length="95" mass="10401">MVLPRPGCTPKPVSSSAAGLVSKREDVVSSGSDCKKTTPRTDSTSHEPASSMGRFACDRELKGGGQRKWPPKKEQFLARTSKMKAHTDQKQQEKK</sequence>
<keyword evidence="2" id="KW-0812">Transmembrane</keyword>
<dbReference type="Proteomes" id="UP000030765">
    <property type="component" value="Unassembled WGS sequence"/>
</dbReference>
<proteinExistence type="predicted"/>
<evidence type="ECO:0000313" key="2">
    <source>
        <dbReference type="EMBL" id="KFB53007.1"/>
    </source>
</evidence>
<name>A0A084WS13_ANOSI</name>
<evidence type="ECO:0000256" key="1">
    <source>
        <dbReference type="SAM" id="MobiDB-lite"/>
    </source>
</evidence>
<feature type="compositionally biased region" description="Basic and acidic residues" evidence="1">
    <location>
        <begin position="85"/>
        <end position="95"/>
    </location>
</feature>
<organism evidence="2">
    <name type="scientific">Anopheles sinensis</name>
    <name type="common">Mosquito</name>
    <dbReference type="NCBI Taxonomy" id="74873"/>
    <lineage>
        <taxon>Eukaryota</taxon>
        <taxon>Metazoa</taxon>
        <taxon>Ecdysozoa</taxon>
        <taxon>Arthropoda</taxon>
        <taxon>Hexapoda</taxon>
        <taxon>Insecta</taxon>
        <taxon>Pterygota</taxon>
        <taxon>Neoptera</taxon>
        <taxon>Endopterygota</taxon>
        <taxon>Diptera</taxon>
        <taxon>Nematocera</taxon>
        <taxon>Culicoidea</taxon>
        <taxon>Culicidae</taxon>
        <taxon>Anophelinae</taxon>
        <taxon>Anopheles</taxon>
    </lineage>
</organism>
<dbReference type="VEuPathDB" id="VectorBase:ASIC021301"/>
<dbReference type="AlphaFoldDB" id="A0A084WS13"/>
<evidence type="ECO:0000313" key="4">
    <source>
        <dbReference type="Proteomes" id="UP000030765"/>
    </source>
</evidence>
<feature type="region of interest" description="Disordered" evidence="1">
    <location>
        <begin position="1"/>
        <end position="95"/>
    </location>
</feature>
<keyword evidence="2" id="KW-0472">Membrane</keyword>
<keyword evidence="2" id="KW-0675">Receptor</keyword>
<dbReference type="EnsemblMetazoa" id="ASIC021301-RA">
    <property type="protein sequence ID" value="ASIC021301-PA"/>
    <property type="gene ID" value="ASIC021301"/>
</dbReference>
<protein>
    <submittedName>
        <fullName evidence="2 3">Lung seven transmembrane receptor domain-containing protein</fullName>
    </submittedName>
</protein>
<evidence type="ECO:0000313" key="3">
    <source>
        <dbReference type="EnsemblMetazoa" id="ASIC021301-PA"/>
    </source>
</evidence>
<dbReference type="EMBL" id="ATLV01026305">
    <property type="status" value="NOT_ANNOTATED_CDS"/>
    <property type="molecule type" value="Genomic_DNA"/>
</dbReference>
<keyword evidence="4" id="KW-1185">Reference proteome</keyword>
<reference evidence="3" key="2">
    <citation type="submission" date="2020-05" db="UniProtKB">
        <authorList>
            <consortium name="EnsemblMetazoa"/>
        </authorList>
    </citation>
    <scope>IDENTIFICATION</scope>
</reference>
<gene>
    <name evidence="2" type="ORF">ZHAS_00021301</name>
</gene>